<dbReference type="PANTHER" id="PTHR43861:SF2">
    <property type="entry name" value="CARBOXY-S-ADENOSYL-L-METHIONINE SYNTHASE"/>
    <property type="match status" value="1"/>
</dbReference>
<comment type="similarity">
    <text evidence="3">Belongs to the class I-like SAM-binding methyltransferase superfamily. Cx-SAM synthase family.</text>
</comment>
<feature type="binding site" evidence="3 4">
    <location>
        <begin position="63"/>
        <end position="65"/>
    </location>
    <ligand>
        <name>S-adenosyl-L-methionine</name>
        <dbReference type="ChEBI" id="CHEBI:59789"/>
    </ligand>
</feature>
<feature type="binding site" evidence="3 4">
    <location>
        <position position="38"/>
    </location>
    <ligand>
        <name>S-adenosyl-L-methionine</name>
        <dbReference type="ChEBI" id="CHEBI:59789"/>
    </ligand>
</feature>
<keyword evidence="2 3" id="KW-0949">S-adenosyl-L-methionine</keyword>
<feature type="binding site" evidence="3 4">
    <location>
        <begin position="88"/>
        <end position="89"/>
    </location>
    <ligand>
        <name>S-adenosyl-L-methionine</name>
        <dbReference type="ChEBI" id="CHEBI:59789"/>
    </ligand>
</feature>
<dbReference type="InterPro" id="IPR029063">
    <property type="entry name" value="SAM-dependent_MTases_sf"/>
</dbReference>
<dbReference type="EMBL" id="CACVAY010000072">
    <property type="protein sequence ID" value="CAA6815606.1"/>
    <property type="molecule type" value="Genomic_DNA"/>
</dbReference>
<sequence>MSQDDIFQKPLTQVVDFVFNKAVVDVFPDMIRRSVPGYDNIISMLGVFASQYASEKSRIYDLGCSLGAATLACHQQIPERHIKYYCIDNSQAMLDQCENNLKKHMPEASKTFVCDDVRNIEIENASMVILNFTLQFITPSDRLALIKKIHNGLQPNGCLVIAEKTLFKDTNTQNHMTEWHHQFKRANAYTELEISQKRAAIENVMIPDTTETHLSRLKKAGFQHPLQWFQCLNFSAFIAEKV</sequence>
<organism evidence="6">
    <name type="scientific">uncultured Thiotrichaceae bacterium</name>
    <dbReference type="NCBI Taxonomy" id="298394"/>
    <lineage>
        <taxon>Bacteria</taxon>
        <taxon>Pseudomonadati</taxon>
        <taxon>Pseudomonadota</taxon>
        <taxon>Gammaproteobacteria</taxon>
        <taxon>Thiotrichales</taxon>
        <taxon>Thiotrichaceae</taxon>
        <taxon>environmental samples</taxon>
    </lineage>
</organism>
<evidence type="ECO:0000256" key="1">
    <source>
        <dbReference type="ARBA" id="ARBA00022679"/>
    </source>
</evidence>
<dbReference type="GO" id="GO:0002098">
    <property type="term" value="P:tRNA wobble uridine modification"/>
    <property type="evidence" value="ECO:0007669"/>
    <property type="project" value="InterPro"/>
</dbReference>
<dbReference type="InterPro" id="IPR041698">
    <property type="entry name" value="Methyltransf_25"/>
</dbReference>
<feature type="binding site" evidence="3 4">
    <location>
        <position position="131"/>
    </location>
    <ligand>
        <name>S-adenosyl-L-methionine</name>
        <dbReference type="ChEBI" id="CHEBI:59789"/>
    </ligand>
</feature>
<protein>
    <recommendedName>
        <fullName evidence="3">Carboxy-S-adenosyl-L-methionine synthase</fullName>
        <shortName evidence="3">Cx-SAM synthase</shortName>
        <ecNumber evidence="3">2.1.3.-</ecNumber>
    </recommendedName>
</protein>
<dbReference type="HAMAP" id="MF_01589">
    <property type="entry name" value="Cx_SAM_synthase"/>
    <property type="match status" value="1"/>
</dbReference>
<feature type="binding site" evidence="3">
    <location>
        <begin position="116"/>
        <end position="117"/>
    </location>
    <ligand>
        <name>S-adenosyl-L-methionine</name>
        <dbReference type="ChEBI" id="CHEBI:59789"/>
    </ligand>
</feature>
<dbReference type="GO" id="GO:0016743">
    <property type="term" value="F:carboxyl- or carbamoyltransferase activity"/>
    <property type="evidence" value="ECO:0007669"/>
    <property type="project" value="UniProtKB-UniRule"/>
</dbReference>
<evidence type="ECO:0000259" key="5">
    <source>
        <dbReference type="Pfam" id="PF13649"/>
    </source>
</evidence>
<dbReference type="AlphaFoldDB" id="A0A6S6TBM1"/>
<dbReference type="PIRSF" id="PIRSF006325">
    <property type="entry name" value="MeTrfase_bac"/>
    <property type="match status" value="1"/>
</dbReference>
<comment type="function">
    <text evidence="3">Catalyzes the conversion of S-adenosyl-L-methionine (SAM) to carboxy-S-adenosyl-L-methionine (Cx-SAM).</text>
</comment>
<evidence type="ECO:0000256" key="3">
    <source>
        <dbReference type="HAMAP-Rule" id="MF_01589"/>
    </source>
</evidence>
<reference evidence="6" key="1">
    <citation type="submission" date="2020-01" db="EMBL/GenBank/DDBJ databases">
        <authorList>
            <person name="Meier V. D."/>
            <person name="Meier V D."/>
        </authorList>
    </citation>
    <scope>NUCLEOTIDE SEQUENCE</scope>
    <source>
        <strain evidence="6">HLG_WM_MAG_07</strain>
    </source>
</reference>
<proteinExistence type="inferred from homology"/>
<gene>
    <name evidence="3" type="primary">cmoA</name>
    <name evidence="6" type="ORF">HELGO_WM16432</name>
</gene>
<comment type="subunit">
    <text evidence="3">Homodimer.</text>
</comment>
<name>A0A6S6TBM1_9GAMM</name>
<dbReference type="Gene3D" id="3.40.50.150">
    <property type="entry name" value="Vaccinia Virus protein VP39"/>
    <property type="match status" value="1"/>
</dbReference>
<dbReference type="InterPro" id="IPR005271">
    <property type="entry name" value="CmoA"/>
</dbReference>
<dbReference type="NCBIfam" id="TIGR00740">
    <property type="entry name" value="carboxy-S-adenosyl-L-methionine synthase CmoA"/>
    <property type="match status" value="1"/>
</dbReference>
<dbReference type="GO" id="GO:1904047">
    <property type="term" value="F:S-adenosyl-L-methionine binding"/>
    <property type="evidence" value="ECO:0007669"/>
    <property type="project" value="UniProtKB-UniRule"/>
</dbReference>
<comment type="catalytic activity">
    <reaction evidence="3">
        <text>prephenate + S-adenosyl-L-methionine = carboxy-S-adenosyl-L-methionine + 3-phenylpyruvate + H2O</text>
        <dbReference type="Rhea" id="RHEA:51692"/>
        <dbReference type="ChEBI" id="CHEBI:15377"/>
        <dbReference type="ChEBI" id="CHEBI:18005"/>
        <dbReference type="ChEBI" id="CHEBI:29934"/>
        <dbReference type="ChEBI" id="CHEBI:59789"/>
        <dbReference type="ChEBI" id="CHEBI:134278"/>
    </reaction>
</comment>
<evidence type="ECO:0000256" key="2">
    <source>
        <dbReference type="ARBA" id="ARBA00022691"/>
    </source>
</evidence>
<accession>A0A6S6TBM1</accession>
<feature type="domain" description="Methyltransferase" evidence="5">
    <location>
        <begin position="59"/>
        <end position="157"/>
    </location>
</feature>
<dbReference type="EC" id="2.1.3.-" evidence="3"/>
<keyword evidence="1 3" id="KW-0808">Transferase</keyword>
<dbReference type="Pfam" id="PF13649">
    <property type="entry name" value="Methyltransf_25"/>
    <property type="match status" value="1"/>
</dbReference>
<dbReference type="SUPFAM" id="SSF53335">
    <property type="entry name" value="S-adenosyl-L-methionine-dependent methyltransferases"/>
    <property type="match status" value="1"/>
</dbReference>
<evidence type="ECO:0000313" key="6">
    <source>
        <dbReference type="EMBL" id="CAA6815606.1"/>
    </source>
</evidence>
<evidence type="ECO:0000256" key="4">
    <source>
        <dbReference type="PIRSR" id="PIRSR006325-1"/>
    </source>
</evidence>
<dbReference type="PANTHER" id="PTHR43861">
    <property type="entry name" value="TRANS-ACONITATE 2-METHYLTRANSFERASE-RELATED"/>
    <property type="match status" value="1"/>
</dbReference>
<dbReference type="CDD" id="cd02440">
    <property type="entry name" value="AdoMet_MTases"/>
    <property type="match status" value="1"/>
</dbReference>
<feature type="binding site" evidence="3">
    <location>
        <position position="198"/>
    </location>
    <ligand>
        <name>S-adenosyl-L-methionine</name>
        <dbReference type="ChEBI" id="CHEBI:59789"/>
    </ligand>
</feature>